<feature type="region of interest" description="Disordered" evidence="1">
    <location>
        <begin position="63"/>
        <end position="85"/>
    </location>
</feature>
<sequence>MERLFRMFTTATFSSFRLLRGLVQSRLTQHRGDARWMLESGYSTDFRGLQQISRAYRKEADRPAFSSTEINASREIPKPLPDPPKPSRFPPWGKWVMGSILSLLIPFWKLKWDKLRQIEGEAEEVIEGAEIVAEVVEKVATVAEKVSAQVADKLPDDSKLKEAALFVEHVSEVTARDAHLTDDFIHKVDEVKQEVETAVETGIEKIIEQPPEEK</sequence>
<evidence type="ECO:0000313" key="3">
    <source>
        <dbReference type="Proteomes" id="UP001634007"/>
    </source>
</evidence>
<evidence type="ECO:0000256" key="1">
    <source>
        <dbReference type="SAM" id="MobiDB-lite"/>
    </source>
</evidence>
<dbReference type="Proteomes" id="UP001634007">
    <property type="component" value="Unassembled WGS sequence"/>
</dbReference>
<reference evidence="2 3" key="1">
    <citation type="submission" date="2024-11" db="EMBL/GenBank/DDBJ databases">
        <title>Chromosome-level genome assembly of Eucalyptus globulus Labill. provides insights into its genome evolution.</title>
        <authorList>
            <person name="Li X."/>
        </authorList>
    </citation>
    <scope>NUCLEOTIDE SEQUENCE [LARGE SCALE GENOMIC DNA]</scope>
    <source>
        <strain evidence="2">CL2024</strain>
        <tissue evidence="2">Fresh tender leaves</tissue>
    </source>
</reference>
<evidence type="ECO:0000313" key="2">
    <source>
        <dbReference type="EMBL" id="KAL3724033.1"/>
    </source>
</evidence>
<keyword evidence="3" id="KW-1185">Reference proteome</keyword>
<dbReference type="PANTHER" id="PTHR33735">
    <property type="entry name" value="EXPRESSED PROTEIN"/>
    <property type="match status" value="1"/>
</dbReference>
<dbReference type="EMBL" id="JBJKBG010000009">
    <property type="protein sequence ID" value="KAL3724033.1"/>
    <property type="molecule type" value="Genomic_DNA"/>
</dbReference>
<dbReference type="AlphaFoldDB" id="A0ABD3JBC2"/>
<proteinExistence type="predicted"/>
<accession>A0ABD3JBC2</accession>
<dbReference type="PANTHER" id="PTHR33735:SF10">
    <property type="entry name" value="EXPRESSED PROTEIN"/>
    <property type="match status" value="1"/>
</dbReference>
<gene>
    <name evidence="2" type="ORF">ACJRO7_036107</name>
</gene>
<name>A0ABD3JBC2_EUCGL</name>
<comment type="caution">
    <text evidence="2">The sequence shown here is derived from an EMBL/GenBank/DDBJ whole genome shotgun (WGS) entry which is preliminary data.</text>
</comment>
<organism evidence="2 3">
    <name type="scientific">Eucalyptus globulus</name>
    <name type="common">Tasmanian blue gum</name>
    <dbReference type="NCBI Taxonomy" id="34317"/>
    <lineage>
        <taxon>Eukaryota</taxon>
        <taxon>Viridiplantae</taxon>
        <taxon>Streptophyta</taxon>
        <taxon>Embryophyta</taxon>
        <taxon>Tracheophyta</taxon>
        <taxon>Spermatophyta</taxon>
        <taxon>Magnoliopsida</taxon>
        <taxon>eudicotyledons</taxon>
        <taxon>Gunneridae</taxon>
        <taxon>Pentapetalae</taxon>
        <taxon>rosids</taxon>
        <taxon>malvids</taxon>
        <taxon>Myrtales</taxon>
        <taxon>Myrtaceae</taxon>
        <taxon>Myrtoideae</taxon>
        <taxon>Eucalypteae</taxon>
        <taxon>Eucalyptus</taxon>
    </lineage>
</organism>
<protein>
    <submittedName>
        <fullName evidence="2">Uncharacterized protein</fullName>
    </submittedName>
</protein>